<protein>
    <submittedName>
        <fullName evidence="1">Uncharacterized protein</fullName>
    </submittedName>
</protein>
<dbReference type="EMBL" id="AP022591">
    <property type="protein sequence ID" value="BBY44179.1"/>
    <property type="molecule type" value="Genomic_DNA"/>
</dbReference>
<name>A0A7I7RJV6_MYCCF</name>
<gene>
    <name evidence="1" type="ORF">MCEL_24740</name>
</gene>
<dbReference type="KEGG" id="mcee:MCEL_24740"/>
<dbReference type="RefSeq" id="WP_163689875.1">
    <property type="nucleotide sequence ID" value="NZ_AP022591.1"/>
</dbReference>
<evidence type="ECO:0000313" key="1">
    <source>
        <dbReference type="EMBL" id="BBY44179.1"/>
    </source>
</evidence>
<proteinExistence type="predicted"/>
<evidence type="ECO:0000313" key="2">
    <source>
        <dbReference type="Proteomes" id="UP000466431"/>
    </source>
</evidence>
<organism evidence="1 2">
    <name type="scientific">Mycolicibacterium celeriflavum</name>
    <name type="common">Mycobacterium celeriflavum</name>
    <dbReference type="NCBI Taxonomy" id="1249101"/>
    <lineage>
        <taxon>Bacteria</taxon>
        <taxon>Bacillati</taxon>
        <taxon>Actinomycetota</taxon>
        <taxon>Actinomycetes</taxon>
        <taxon>Mycobacteriales</taxon>
        <taxon>Mycobacteriaceae</taxon>
        <taxon>Mycolicibacterium</taxon>
    </lineage>
</organism>
<dbReference type="AlphaFoldDB" id="A0A7I7RJV6"/>
<sequence>MSARSFWPPVEAAQVDYETLRAHVLEHSRLPAGLAAARFARRDLTGLIAWPSAEPVFVAELLAAARPAWTPHEDPRVSALAAGYQFLLDAAARVDSVAALALPGTGLR</sequence>
<reference evidence="1 2" key="1">
    <citation type="journal article" date="2019" name="Emerg. Microbes Infect.">
        <title>Comprehensive subspecies identification of 175 nontuberculous mycobacteria species based on 7547 genomic profiles.</title>
        <authorList>
            <person name="Matsumoto Y."/>
            <person name="Kinjo T."/>
            <person name="Motooka D."/>
            <person name="Nabeya D."/>
            <person name="Jung N."/>
            <person name="Uechi K."/>
            <person name="Horii T."/>
            <person name="Iida T."/>
            <person name="Fujita J."/>
            <person name="Nakamura S."/>
        </authorList>
    </citation>
    <scope>NUCLEOTIDE SEQUENCE [LARGE SCALE GENOMIC DNA]</scope>
    <source>
        <strain evidence="1 2">JCM 18439</strain>
    </source>
</reference>
<dbReference type="Proteomes" id="UP000466431">
    <property type="component" value="Chromosome"/>
</dbReference>
<keyword evidence="2" id="KW-1185">Reference proteome</keyword>
<accession>A0A7I7RJV6</accession>